<feature type="transmembrane region" description="Helical" evidence="1">
    <location>
        <begin position="114"/>
        <end position="134"/>
    </location>
</feature>
<evidence type="ECO:0008006" key="4">
    <source>
        <dbReference type="Google" id="ProtNLM"/>
    </source>
</evidence>
<dbReference type="EMBL" id="BLYJ01000013">
    <property type="protein sequence ID" value="GFO88080.1"/>
    <property type="molecule type" value="Genomic_DNA"/>
</dbReference>
<gene>
    <name evidence="2" type="ORF">BUFA31_12440</name>
</gene>
<keyword evidence="1" id="KW-0472">Membrane</keyword>
<evidence type="ECO:0000313" key="2">
    <source>
        <dbReference type="EMBL" id="GFO88080.1"/>
    </source>
</evidence>
<sequence length="145" mass="16150">MALFVTKEGKRKSPMAVTCFFVDLLFCLVFGGMYALLTGVLHDNLPLGGGMAENWIHCGLISVVGTAVCCILFLLPDKRIVPYSFASLPVITIMCVVAAFQLEPAARNMMLYVTFLYTLMPILVGNAVSWTLYFKLYKKPMPRRL</sequence>
<evidence type="ECO:0000256" key="1">
    <source>
        <dbReference type="SAM" id="Phobius"/>
    </source>
</evidence>
<reference evidence="2 3" key="1">
    <citation type="submission" date="2020-06" db="EMBL/GenBank/DDBJ databases">
        <title>Characterization of fructooligosaccharide metabolism and fructooligosaccharide-degrading enzymes in human commensal butyrate producers.</title>
        <authorList>
            <person name="Tanno H."/>
            <person name="Fujii T."/>
            <person name="Hirano K."/>
            <person name="Maeno S."/>
            <person name="Tonozuka T."/>
            <person name="Sakamoto M."/>
            <person name="Ohkuma M."/>
            <person name="Tochio T."/>
            <person name="Endo A."/>
        </authorList>
    </citation>
    <scope>NUCLEOTIDE SEQUENCE [LARGE SCALE GENOMIC DNA]</scope>
    <source>
        <strain evidence="2 3">JCM 31056</strain>
    </source>
</reference>
<proteinExistence type="predicted"/>
<comment type="caution">
    <text evidence="2">The sequence shown here is derived from an EMBL/GenBank/DDBJ whole genome shotgun (WGS) entry which is preliminary data.</text>
</comment>
<feature type="transmembrane region" description="Helical" evidence="1">
    <location>
        <begin position="54"/>
        <end position="75"/>
    </location>
</feature>
<name>A0ABQ1DZF0_9FIRM</name>
<feature type="transmembrane region" description="Helical" evidence="1">
    <location>
        <begin position="20"/>
        <end position="42"/>
    </location>
</feature>
<keyword evidence="1" id="KW-1133">Transmembrane helix</keyword>
<dbReference type="Proteomes" id="UP000620147">
    <property type="component" value="Unassembled WGS sequence"/>
</dbReference>
<organism evidence="2 3">
    <name type="scientific">Butyricicoccus faecihominis</name>
    <dbReference type="NCBI Taxonomy" id="1712515"/>
    <lineage>
        <taxon>Bacteria</taxon>
        <taxon>Bacillati</taxon>
        <taxon>Bacillota</taxon>
        <taxon>Clostridia</taxon>
        <taxon>Eubacteriales</taxon>
        <taxon>Butyricicoccaceae</taxon>
        <taxon>Butyricicoccus</taxon>
    </lineage>
</organism>
<dbReference type="RefSeq" id="WP_118360253.1">
    <property type="nucleotide sequence ID" value="NZ_BLYJ01000013.1"/>
</dbReference>
<evidence type="ECO:0000313" key="3">
    <source>
        <dbReference type="Proteomes" id="UP000620147"/>
    </source>
</evidence>
<accession>A0ABQ1DZF0</accession>
<keyword evidence="1" id="KW-0812">Transmembrane</keyword>
<keyword evidence="3" id="KW-1185">Reference proteome</keyword>
<feature type="transmembrane region" description="Helical" evidence="1">
    <location>
        <begin position="82"/>
        <end position="102"/>
    </location>
</feature>
<protein>
    <recommendedName>
        <fullName evidence="4">DUF3021 domain-containing protein</fullName>
    </recommendedName>
</protein>